<dbReference type="Proteomes" id="UP000245802">
    <property type="component" value="Chromosome"/>
</dbReference>
<evidence type="ECO:0000313" key="1">
    <source>
        <dbReference type="EMBL" id="AWM36964.1"/>
    </source>
</evidence>
<dbReference type="RefSeq" id="WP_010033128.1">
    <property type="nucleotide sequence ID" value="NZ_CP025958.1"/>
</dbReference>
<dbReference type="OrthoDB" id="300301at2"/>
<accession>A0A2Z3H5Q4</accession>
<gene>
    <name evidence="1" type="ORF">C1280_07980</name>
</gene>
<evidence type="ECO:0000313" key="2">
    <source>
        <dbReference type="Proteomes" id="UP000245802"/>
    </source>
</evidence>
<proteinExistence type="predicted"/>
<dbReference type="AlphaFoldDB" id="A0A2Z3H5Q4"/>
<reference evidence="1 2" key="1">
    <citation type="submission" date="2018-01" db="EMBL/GenBank/DDBJ databases">
        <title>G. obscuriglobus.</title>
        <authorList>
            <person name="Franke J."/>
            <person name="Blomberg W."/>
            <person name="Selmecki A."/>
        </authorList>
    </citation>
    <scope>NUCLEOTIDE SEQUENCE [LARGE SCALE GENOMIC DNA]</scope>
    <source>
        <strain evidence="1 2">DSM 5831</strain>
    </source>
</reference>
<dbReference type="EMBL" id="CP025958">
    <property type="protein sequence ID" value="AWM36964.1"/>
    <property type="molecule type" value="Genomic_DNA"/>
</dbReference>
<keyword evidence="2" id="KW-1185">Reference proteome</keyword>
<dbReference type="KEGG" id="gog:C1280_07980"/>
<protein>
    <submittedName>
        <fullName evidence="1">Uncharacterized protein</fullName>
    </submittedName>
</protein>
<sequence>MRLTGRVDKVAKWVAGRPRPGVFHVVEAVPVHRAEGRAPGLYRDGPPGSLAGTLVYDPAAGEPVVPDGALAPFGLLIVLGLDQLDPPAPDPLEAREPGNG</sequence>
<name>A0A2Z3H5Q4_9BACT</name>
<organism evidence="1 2">
    <name type="scientific">Gemmata obscuriglobus</name>
    <dbReference type="NCBI Taxonomy" id="114"/>
    <lineage>
        <taxon>Bacteria</taxon>
        <taxon>Pseudomonadati</taxon>
        <taxon>Planctomycetota</taxon>
        <taxon>Planctomycetia</taxon>
        <taxon>Gemmatales</taxon>
        <taxon>Gemmataceae</taxon>
        <taxon>Gemmata</taxon>
    </lineage>
</organism>